<feature type="compositionally biased region" description="Basic residues" evidence="1">
    <location>
        <begin position="1"/>
        <end position="10"/>
    </location>
</feature>
<evidence type="ECO:0000256" key="1">
    <source>
        <dbReference type="SAM" id="MobiDB-lite"/>
    </source>
</evidence>
<keyword evidence="3" id="KW-1185">Reference proteome</keyword>
<dbReference type="AlphaFoldDB" id="A0A6A5TPC7"/>
<dbReference type="Proteomes" id="UP000800035">
    <property type="component" value="Unassembled WGS sequence"/>
</dbReference>
<gene>
    <name evidence="2" type="ORF">CC80DRAFT_550162</name>
</gene>
<dbReference type="OrthoDB" id="5427517at2759"/>
<feature type="region of interest" description="Disordered" evidence="1">
    <location>
        <begin position="1"/>
        <end position="29"/>
    </location>
</feature>
<evidence type="ECO:0000313" key="3">
    <source>
        <dbReference type="Proteomes" id="UP000800035"/>
    </source>
</evidence>
<organism evidence="2 3">
    <name type="scientific">Byssothecium circinans</name>
    <dbReference type="NCBI Taxonomy" id="147558"/>
    <lineage>
        <taxon>Eukaryota</taxon>
        <taxon>Fungi</taxon>
        <taxon>Dikarya</taxon>
        <taxon>Ascomycota</taxon>
        <taxon>Pezizomycotina</taxon>
        <taxon>Dothideomycetes</taxon>
        <taxon>Pleosporomycetidae</taxon>
        <taxon>Pleosporales</taxon>
        <taxon>Massarineae</taxon>
        <taxon>Massarinaceae</taxon>
        <taxon>Byssothecium</taxon>
    </lineage>
</organism>
<sequence length="281" mass="31626">MASITRKRSPSQRNASSSPPVFLPTPVPSQNISLPLRSAAFRNLAAKYNGVAADDNTEAYEEPEEDVVEKISIHLSTDDERKFLQHTPSGYEGNLLLGEATADERLEKEIAEFSNDLDREDFVGSKQRWLEIYQEHGYHGVARLLMEDEITTLYKDKPTMNEKDLHWTTKVMTDILESTYPRLLTSVMLGNLAYDRLHNATLQAILDKLWTQAKNQPGIYHQQQVNDKGLGATPAQCLRAAEIMMGYAAGCDHDFCDAIDDDEISPELANEIDNYMTTNAE</sequence>
<protein>
    <submittedName>
        <fullName evidence="2">Uncharacterized protein</fullName>
    </submittedName>
</protein>
<dbReference type="EMBL" id="ML976998">
    <property type="protein sequence ID" value="KAF1954555.1"/>
    <property type="molecule type" value="Genomic_DNA"/>
</dbReference>
<name>A0A6A5TPC7_9PLEO</name>
<accession>A0A6A5TPC7</accession>
<evidence type="ECO:0000313" key="2">
    <source>
        <dbReference type="EMBL" id="KAF1954555.1"/>
    </source>
</evidence>
<reference evidence="2" key="1">
    <citation type="journal article" date="2020" name="Stud. Mycol.">
        <title>101 Dothideomycetes genomes: a test case for predicting lifestyles and emergence of pathogens.</title>
        <authorList>
            <person name="Haridas S."/>
            <person name="Albert R."/>
            <person name="Binder M."/>
            <person name="Bloem J."/>
            <person name="Labutti K."/>
            <person name="Salamov A."/>
            <person name="Andreopoulos B."/>
            <person name="Baker S."/>
            <person name="Barry K."/>
            <person name="Bills G."/>
            <person name="Bluhm B."/>
            <person name="Cannon C."/>
            <person name="Castanera R."/>
            <person name="Culley D."/>
            <person name="Daum C."/>
            <person name="Ezra D."/>
            <person name="Gonzalez J."/>
            <person name="Henrissat B."/>
            <person name="Kuo A."/>
            <person name="Liang C."/>
            <person name="Lipzen A."/>
            <person name="Lutzoni F."/>
            <person name="Magnuson J."/>
            <person name="Mondo S."/>
            <person name="Nolan M."/>
            <person name="Ohm R."/>
            <person name="Pangilinan J."/>
            <person name="Park H.-J."/>
            <person name="Ramirez L."/>
            <person name="Alfaro M."/>
            <person name="Sun H."/>
            <person name="Tritt A."/>
            <person name="Yoshinaga Y."/>
            <person name="Zwiers L.-H."/>
            <person name="Turgeon B."/>
            <person name="Goodwin S."/>
            <person name="Spatafora J."/>
            <person name="Crous P."/>
            <person name="Grigoriev I."/>
        </authorList>
    </citation>
    <scope>NUCLEOTIDE SEQUENCE</scope>
    <source>
        <strain evidence="2">CBS 675.92</strain>
    </source>
</reference>
<proteinExistence type="predicted"/>